<dbReference type="AlphaFoldDB" id="A0A0G1WZW5"/>
<evidence type="ECO:0000256" key="1">
    <source>
        <dbReference type="SAM" id="MobiDB-lite"/>
    </source>
</evidence>
<protein>
    <submittedName>
        <fullName evidence="2">Uncharacterized protein</fullName>
    </submittedName>
</protein>
<name>A0A0G1WZW5_9BACT</name>
<sequence length="173" mass="18796">MPHVFAAAGVYCSITSAGIGHIMLTIFPRTAAITNDSDDKKNGFFIAKLINPNEVIILLVRQKTRKGWGLHKKSAARRGLAADLEKGFLEKRFLTPLFAAGGVITGTAHDIRPEMVRIEIPAPYETNDNSNNAQPHKSPQRVDKPSGRVVTAIAVAAFLIHHDDSSAENSTSR</sequence>
<evidence type="ECO:0000313" key="2">
    <source>
        <dbReference type="EMBL" id="KKW24120.1"/>
    </source>
</evidence>
<feature type="region of interest" description="Disordered" evidence="1">
    <location>
        <begin position="124"/>
        <end position="146"/>
    </location>
</feature>
<accession>A0A0G1WZW5</accession>
<reference evidence="2 3" key="1">
    <citation type="journal article" date="2015" name="Nature">
        <title>rRNA introns, odd ribosomes, and small enigmatic genomes across a large radiation of phyla.</title>
        <authorList>
            <person name="Brown C.T."/>
            <person name="Hug L.A."/>
            <person name="Thomas B.C."/>
            <person name="Sharon I."/>
            <person name="Castelle C.J."/>
            <person name="Singh A."/>
            <person name="Wilkins M.J."/>
            <person name="Williams K.H."/>
            <person name="Banfield J.F."/>
        </authorList>
    </citation>
    <scope>NUCLEOTIDE SEQUENCE [LARGE SCALE GENOMIC DNA]</scope>
</reference>
<comment type="caution">
    <text evidence="2">The sequence shown here is derived from an EMBL/GenBank/DDBJ whole genome shotgun (WGS) entry which is preliminary data.</text>
</comment>
<proteinExistence type="predicted"/>
<organism evidence="2 3">
    <name type="scientific">Candidatus Kaiserbacteria bacterium GW2011_GWA2_52_12</name>
    <dbReference type="NCBI Taxonomy" id="1618671"/>
    <lineage>
        <taxon>Bacteria</taxon>
        <taxon>Candidatus Kaiseribacteriota</taxon>
    </lineage>
</organism>
<dbReference type="Proteomes" id="UP000034273">
    <property type="component" value="Unassembled WGS sequence"/>
</dbReference>
<dbReference type="EMBL" id="LCQW01000010">
    <property type="protein sequence ID" value="KKW24120.1"/>
    <property type="molecule type" value="Genomic_DNA"/>
</dbReference>
<gene>
    <name evidence="2" type="ORF">UY67_C0010G0009</name>
</gene>
<feature type="compositionally biased region" description="Polar residues" evidence="1">
    <location>
        <begin position="126"/>
        <end position="137"/>
    </location>
</feature>
<evidence type="ECO:0000313" key="3">
    <source>
        <dbReference type="Proteomes" id="UP000034273"/>
    </source>
</evidence>